<feature type="compositionally biased region" description="Acidic residues" evidence="2">
    <location>
        <begin position="142"/>
        <end position="152"/>
    </location>
</feature>
<feature type="region of interest" description="Disordered" evidence="2">
    <location>
        <begin position="394"/>
        <end position="421"/>
    </location>
</feature>
<feature type="compositionally biased region" description="Acidic residues" evidence="2">
    <location>
        <begin position="195"/>
        <end position="214"/>
    </location>
</feature>
<organism evidence="3">
    <name type="scientific">Palpitomonas bilix</name>
    <dbReference type="NCBI Taxonomy" id="652834"/>
    <lineage>
        <taxon>Eukaryota</taxon>
        <taxon>Eukaryota incertae sedis</taxon>
    </lineage>
</organism>
<evidence type="ECO:0000256" key="1">
    <source>
        <dbReference type="SAM" id="Coils"/>
    </source>
</evidence>
<dbReference type="AlphaFoldDB" id="A0A7S3D989"/>
<feature type="compositionally biased region" description="Basic and acidic residues" evidence="2">
    <location>
        <begin position="81"/>
        <end position="100"/>
    </location>
</feature>
<dbReference type="EMBL" id="HBIB01019263">
    <property type="protein sequence ID" value="CAE0250355.1"/>
    <property type="molecule type" value="Transcribed_RNA"/>
</dbReference>
<feature type="region of interest" description="Disordered" evidence="2">
    <location>
        <begin position="46"/>
        <end position="232"/>
    </location>
</feature>
<keyword evidence="1" id="KW-0175">Coiled coil</keyword>
<reference evidence="3" key="1">
    <citation type="submission" date="2021-01" db="EMBL/GenBank/DDBJ databases">
        <authorList>
            <person name="Corre E."/>
            <person name="Pelletier E."/>
            <person name="Niang G."/>
            <person name="Scheremetjew M."/>
            <person name="Finn R."/>
            <person name="Kale V."/>
            <person name="Holt S."/>
            <person name="Cochrane G."/>
            <person name="Meng A."/>
            <person name="Brown T."/>
            <person name="Cohen L."/>
        </authorList>
    </citation>
    <scope>NUCLEOTIDE SEQUENCE</scope>
    <source>
        <strain evidence="3">NIES-2562</strain>
    </source>
</reference>
<feature type="compositionally biased region" description="Acidic residues" evidence="2">
    <location>
        <begin position="349"/>
        <end position="358"/>
    </location>
</feature>
<proteinExistence type="predicted"/>
<gene>
    <name evidence="3" type="ORF">PBIL07802_LOCUS12556</name>
</gene>
<protein>
    <submittedName>
        <fullName evidence="3">Uncharacterized protein</fullName>
    </submittedName>
</protein>
<accession>A0A7S3D989</accession>
<feature type="compositionally biased region" description="Polar residues" evidence="2">
    <location>
        <begin position="106"/>
        <end position="119"/>
    </location>
</feature>
<name>A0A7S3D989_9EUKA</name>
<feature type="compositionally biased region" description="Polar residues" evidence="2">
    <location>
        <begin position="56"/>
        <end position="67"/>
    </location>
</feature>
<sequence length="573" mass="62644">MAESEDDSAGRGRESLPLSEILAEVANSILGDSTLGSIDLRYSNLDGGNDELSALRSPSSAKFSSPQRGALQVDGEDSDIDGERSESVSGTSERHQESAKKKIHLTSPSVASGHQSSALMSPVIGSTPVRKEEEAVKNIPFFEDEEEEEEEEKNEKLKKSTSESDLNRDLSRRPTVDANGKTPPRVSPRAGEAAIVEEDEVNTPADEEEGEEGSDMGTGALEVTTEDEDAARSVQIVRELAQLVVTSEEKLEREQKEKEKLEESVFELKEEVQGLNQLIEEVTQSNEALGSMLQAREEAVKEGKFNAKKLKNIEDALVSLQVTVAQLVDGDAARSTSRRATGESLSGEKEEEEETLSIEEEKKRVRMEMEIERLKDMLRKSEEERETLKLRVLEKGGADIQQHSNTSEKSESSNGTPVLGTLSIPRITTSATSQLLEWLRGAKSTVATVARQVRQWLGEVERKTGVSESVDSLLEVAVSSLSNLTCSCLTSVPFLPSTVATHLAYTHVYDDSIETSRRRHRNILLAGSALAASFLLFRQINMGGSAQVQAFHPPYISPPILFTTALQSDGAIF</sequence>
<evidence type="ECO:0000256" key="2">
    <source>
        <dbReference type="SAM" id="MobiDB-lite"/>
    </source>
</evidence>
<feature type="compositionally biased region" description="Basic and acidic residues" evidence="2">
    <location>
        <begin position="153"/>
        <end position="175"/>
    </location>
</feature>
<feature type="region of interest" description="Disordered" evidence="2">
    <location>
        <begin position="330"/>
        <end position="358"/>
    </location>
</feature>
<feature type="coiled-coil region" evidence="1">
    <location>
        <begin position="237"/>
        <end position="285"/>
    </location>
</feature>
<evidence type="ECO:0000313" key="3">
    <source>
        <dbReference type="EMBL" id="CAE0250355.1"/>
    </source>
</evidence>